<dbReference type="UniPathway" id="UPA00031">
    <property type="reaction ID" value="UER00006"/>
</dbReference>
<keyword evidence="12 16" id="KW-0368">Histidine biosynthesis</keyword>
<dbReference type="NCBIfam" id="TIGR00070">
    <property type="entry name" value="hisG"/>
    <property type="match status" value="1"/>
</dbReference>
<dbReference type="Gene3D" id="3.30.930.10">
    <property type="entry name" value="Bira Bifunctional Protein, Domain 2"/>
    <property type="match status" value="1"/>
</dbReference>
<sequence length="561" mass="62718">MRKYDRITPEGTRDLLFEECAAQKGILNQLRETFEARMYHEVITPGFEFYDVFSSSSMYFPQESMYKLIDHKGRLLAMRADSTIPIARLTATKLKGHALPLRLYYAQRIYRQQPELRGRSSETMQMGIELIGLSTFESDIEVLTTGIEALAACCGEDFRLELGHIGIFKLLMEDLDATSEQKENIHSLISSKNYAGLADLLEAFPASQTVEILKELPKLFGGKEALEKARILFNGYDSKLIEMLSYLERIYQGLIELNISGIENLQDKVMIDFGLVHQAEYYSSLIFRGYISSAGEHVLSGGRYDELFKDFGENLPATGFGINVDQLAAKRLKEMDYNAKAEKAVSDSGTPEKNIRIALTKGRLEKNFMDLFDTIGYDCVNLKEKGRKLLLPIPNKDIDVVLAKAADVITYVEHGVCDVGIVGKDTILESGGTFYEVLDLGFGKCRFALAVPKGSDFYSGYSTKRIATKYPKVASTYFESKGMDVEVIKIEGSVELAPLLSLADGIVDIVETGTTLRENGLEVIEEIRGVSARLIVNIASMKMKKTEIDRLIADIQQKVRG</sequence>
<dbReference type="InterPro" id="IPR006195">
    <property type="entry name" value="aa-tRNA-synth_II"/>
</dbReference>
<evidence type="ECO:0000313" key="19">
    <source>
        <dbReference type="Proteomes" id="UP000675664"/>
    </source>
</evidence>
<dbReference type="Gene3D" id="3.40.190.10">
    <property type="entry name" value="Periplasmic binding protein-like II"/>
    <property type="match status" value="2"/>
</dbReference>
<evidence type="ECO:0000256" key="2">
    <source>
        <dbReference type="ARBA" id="ARBA00004496"/>
    </source>
</evidence>
<dbReference type="InterPro" id="IPR045864">
    <property type="entry name" value="aa-tRNA-synth_II/BPL/LPL"/>
</dbReference>
<dbReference type="CDD" id="cd00773">
    <property type="entry name" value="HisRS-like_core"/>
    <property type="match status" value="1"/>
</dbReference>
<dbReference type="Proteomes" id="UP000675664">
    <property type="component" value="Unassembled WGS sequence"/>
</dbReference>
<dbReference type="HAMAP" id="MF_00125">
    <property type="entry name" value="HisZ"/>
    <property type="match status" value="1"/>
</dbReference>
<dbReference type="AlphaFoldDB" id="A0A8J7W1G1"/>
<evidence type="ECO:0000313" key="18">
    <source>
        <dbReference type="EMBL" id="MBR0599082.1"/>
    </source>
</evidence>
<accession>A0A8J7W1G1</accession>
<keyword evidence="10 16" id="KW-0547">Nucleotide-binding</keyword>
<dbReference type="EMBL" id="JAGSND010000010">
    <property type="protein sequence ID" value="MBR0599082.1"/>
    <property type="molecule type" value="Genomic_DNA"/>
</dbReference>
<comment type="pathway">
    <text evidence="3 16">Amino-acid biosynthesis; L-histidine biosynthesis; L-histidine from 5-phospho-alpha-D-ribose 1-diphosphate: step 1/9.</text>
</comment>
<dbReference type="InterPro" id="IPR013820">
    <property type="entry name" value="ATP_PRibTrfase_cat"/>
</dbReference>
<dbReference type="SUPFAM" id="SSF53850">
    <property type="entry name" value="Periplasmic binding protein-like II"/>
    <property type="match status" value="1"/>
</dbReference>
<evidence type="ECO:0000256" key="5">
    <source>
        <dbReference type="ARBA" id="ARBA00009489"/>
    </source>
</evidence>
<dbReference type="GO" id="GO:0005737">
    <property type="term" value="C:cytoplasm"/>
    <property type="evidence" value="ECO:0007669"/>
    <property type="project" value="UniProtKB-SubCell"/>
</dbReference>
<evidence type="ECO:0000256" key="9">
    <source>
        <dbReference type="ARBA" id="ARBA00022679"/>
    </source>
</evidence>
<comment type="similarity">
    <text evidence="4 15">Belongs to the class-II aminoacyl-tRNA synthetase family. HisZ subfamily.</text>
</comment>
<dbReference type="CDD" id="cd13595">
    <property type="entry name" value="PBP2_HisGs"/>
    <property type="match status" value="1"/>
</dbReference>
<dbReference type="GO" id="GO:0003879">
    <property type="term" value="F:ATP phosphoribosyltransferase activity"/>
    <property type="evidence" value="ECO:0007669"/>
    <property type="project" value="UniProtKB-UniRule"/>
</dbReference>
<keyword evidence="9 16" id="KW-0808">Transferase</keyword>
<evidence type="ECO:0000256" key="8">
    <source>
        <dbReference type="ARBA" id="ARBA00022676"/>
    </source>
</evidence>
<organism evidence="18 19">
    <name type="scientific">Sinanaerobacter chloroacetimidivorans</name>
    <dbReference type="NCBI Taxonomy" id="2818044"/>
    <lineage>
        <taxon>Bacteria</taxon>
        <taxon>Bacillati</taxon>
        <taxon>Bacillota</taxon>
        <taxon>Clostridia</taxon>
        <taxon>Peptostreptococcales</taxon>
        <taxon>Anaerovoracaceae</taxon>
        <taxon>Sinanaerobacter</taxon>
    </lineage>
</organism>
<name>A0A8J7W1G1_9FIRM</name>
<proteinExistence type="inferred from homology"/>
<dbReference type="InterPro" id="IPR004517">
    <property type="entry name" value="HisZ"/>
</dbReference>
<dbReference type="PANTHER" id="PTHR21403:SF8">
    <property type="entry name" value="ATP PHOSPHORIBOSYLTRANSFERASE"/>
    <property type="match status" value="1"/>
</dbReference>
<dbReference type="InterPro" id="IPR041715">
    <property type="entry name" value="HisRS-like_core"/>
</dbReference>
<dbReference type="InterPro" id="IPR001348">
    <property type="entry name" value="ATP_PRibTrfase_HisG"/>
</dbReference>
<comment type="function">
    <text evidence="14 15">Required for the first step of histidine biosynthesis. May allow the feedback regulation of ATP phosphoribosyltransferase activity by histidine.</text>
</comment>
<reference evidence="18" key="2">
    <citation type="submission" date="2021-04" db="EMBL/GenBank/DDBJ databases">
        <authorList>
            <person name="Liu J."/>
        </authorList>
    </citation>
    <scope>NUCLEOTIDE SEQUENCE</scope>
    <source>
        <strain evidence="18">BAD-6</strain>
    </source>
</reference>
<evidence type="ECO:0000256" key="16">
    <source>
        <dbReference type="HAMAP-Rule" id="MF_01018"/>
    </source>
</evidence>
<dbReference type="GO" id="GO:0005524">
    <property type="term" value="F:ATP binding"/>
    <property type="evidence" value="ECO:0007669"/>
    <property type="project" value="UniProtKB-KW"/>
</dbReference>
<dbReference type="FunFam" id="3.40.190.10:FF:000008">
    <property type="entry name" value="ATP phosphoribosyltransferase"/>
    <property type="match status" value="1"/>
</dbReference>
<keyword evidence="19" id="KW-1185">Reference proteome</keyword>
<keyword evidence="11 16" id="KW-0067">ATP-binding</keyword>
<dbReference type="SUPFAM" id="SSF55681">
    <property type="entry name" value="Class II aaRS and biotin synthetases"/>
    <property type="match status" value="1"/>
</dbReference>
<dbReference type="GO" id="GO:0140096">
    <property type="term" value="F:catalytic activity, acting on a protein"/>
    <property type="evidence" value="ECO:0007669"/>
    <property type="project" value="UniProtKB-ARBA"/>
</dbReference>
<comment type="catalytic activity">
    <reaction evidence="1 16">
        <text>1-(5-phospho-beta-D-ribosyl)-ATP + diphosphate = 5-phospho-alpha-D-ribose 1-diphosphate + ATP</text>
        <dbReference type="Rhea" id="RHEA:18473"/>
        <dbReference type="ChEBI" id="CHEBI:30616"/>
        <dbReference type="ChEBI" id="CHEBI:33019"/>
        <dbReference type="ChEBI" id="CHEBI:58017"/>
        <dbReference type="ChEBI" id="CHEBI:73183"/>
        <dbReference type="EC" id="2.4.2.17"/>
    </reaction>
</comment>
<dbReference type="Pfam" id="PF13393">
    <property type="entry name" value="tRNA-synt_His"/>
    <property type="match status" value="1"/>
</dbReference>
<evidence type="ECO:0000256" key="7">
    <source>
        <dbReference type="ARBA" id="ARBA00022605"/>
    </source>
</evidence>
<feature type="domain" description="Aminoacyl-transfer RNA synthetases class-II family profile" evidence="17">
    <location>
        <begin position="26"/>
        <end position="351"/>
    </location>
</feature>
<comment type="function">
    <text evidence="13 16">Catalyzes the condensation of ATP and 5-phosphoribose 1-diphosphate to form N'-(5'-phosphoribosyl)-ATP (PR-ATP). Has a crucial role in the pathway because the rate of histidine biosynthesis seems to be controlled primarily by regulation of HisG enzymatic activity.</text>
</comment>
<protein>
    <recommendedName>
        <fullName evidence="15 16">Multifunctional fusion protein</fullName>
    </recommendedName>
    <domain>
        <recommendedName>
            <fullName evidence="16">ATP phosphoribosyltransferase</fullName>
            <shortName evidence="16">ATP-PRT</shortName>
            <shortName evidence="16">ATP-PRTase</shortName>
            <ecNumber evidence="16">2.4.2.17</ecNumber>
        </recommendedName>
    </domain>
    <domain>
        <recommendedName>
            <fullName evidence="15">ATP phosphoribosyltransferase regulatory subunit</fullName>
        </recommendedName>
    </domain>
</protein>
<evidence type="ECO:0000256" key="12">
    <source>
        <dbReference type="ARBA" id="ARBA00023102"/>
    </source>
</evidence>
<reference evidence="18" key="1">
    <citation type="submission" date="2021-04" db="EMBL/GenBank/DDBJ databases">
        <title>Sinoanaerobacter chloroacetimidivorans sp. nov., an obligate anaerobic bacterium isolated from anaerobic sludge.</title>
        <authorList>
            <person name="Bao Y."/>
        </authorList>
    </citation>
    <scope>NUCLEOTIDE SEQUENCE</scope>
    <source>
        <strain evidence="18">BAD-6</strain>
    </source>
</reference>
<keyword evidence="7 16" id="KW-0028">Amino-acid biosynthesis</keyword>
<dbReference type="GO" id="GO:0000105">
    <property type="term" value="P:L-histidine biosynthetic process"/>
    <property type="evidence" value="ECO:0007669"/>
    <property type="project" value="UniProtKB-UniRule"/>
</dbReference>
<dbReference type="PROSITE" id="PS50862">
    <property type="entry name" value="AA_TRNA_LIGASE_II"/>
    <property type="match status" value="1"/>
</dbReference>
<keyword evidence="6 16" id="KW-0963">Cytoplasm</keyword>
<evidence type="ECO:0000256" key="13">
    <source>
        <dbReference type="ARBA" id="ARBA00024861"/>
    </source>
</evidence>
<evidence type="ECO:0000256" key="6">
    <source>
        <dbReference type="ARBA" id="ARBA00022490"/>
    </source>
</evidence>
<evidence type="ECO:0000256" key="1">
    <source>
        <dbReference type="ARBA" id="ARBA00000915"/>
    </source>
</evidence>
<dbReference type="PANTHER" id="PTHR21403">
    <property type="entry name" value="ATP PHOSPHORIBOSYLTRANSFERASE ATP-PRTASE"/>
    <property type="match status" value="1"/>
</dbReference>
<evidence type="ECO:0000259" key="17">
    <source>
        <dbReference type="PROSITE" id="PS50862"/>
    </source>
</evidence>
<evidence type="ECO:0000256" key="4">
    <source>
        <dbReference type="ARBA" id="ARBA00005539"/>
    </source>
</evidence>
<comment type="miscellaneous">
    <text evidence="15">This function is generally fulfilled by the C-terminal part of HisG, which is missing in some bacteria such as this one.</text>
</comment>
<comment type="subcellular location">
    <subcellularLocation>
        <location evidence="2 16">Cytoplasm</location>
    </subcellularLocation>
</comment>
<dbReference type="NCBIfam" id="TIGR00443">
    <property type="entry name" value="hisZ_biosyn_reg"/>
    <property type="match status" value="1"/>
</dbReference>
<dbReference type="Pfam" id="PF01634">
    <property type="entry name" value="HisG"/>
    <property type="match status" value="1"/>
</dbReference>
<comment type="domain">
    <text evidence="16">Lacks the C-terminal regulatory region which is replaced by HisZ.</text>
</comment>
<evidence type="ECO:0000256" key="14">
    <source>
        <dbReference type="ARBA" id="ARBA00025246"/>
    </source>
</evidence>
<dbReference type="EC" id="2.4.2.17" evidence="16"/>
<comment type="similarity">
    <text evidence="5 16">Belongs to the ATP phosphoribosyltransferase family. Short subfamily.</text>
</comment>
<dbReference type="InterPro" id="IPR024893">
    <property type="entry name" value="ATP_PRibTrfase_HisG_short"/>
</dbReference>
<gene>
    <name evidence="15 18" type="primary">hisZ</name>
    <name evidence="16" type="synonym">hisG</name>
    <name evidence="18" type="ORF">KCX82_14425</name>
</gene>
<evidence type="ECO:0000256" key="10">
    <source>
        <dbReference type="ARBA" id="ARBA00022741"/>
    </source>
</evidence>
<keyword evidence="8 16" id="KW-0328">Glycosyltransferase</keyword>
<evidence type="ECO:0000256" key="11">
    <source>
        <dbReference type="ARBA" id="ARBA00022840"/>
    </source>
</evidence>
<evidence type="ECO:0000256" key="15">
    <source>
        <dbReference type="HAMAP-Rule" id="MF_00125"/>
    </source>
</evidence>
<comment type="subunit">
    <text evidence="16">Heteromultimer composed of HisG and HisZ subunits.</text>
</comment>
<dbReference type="HAMAP" id="MF_01018">
    <property type="entry name" value="HisG_Short"/>
    <property type="match status" value="1"/>
</dbReference>
<evidence type="ECO:0000256" key="3">
    <source>
        <dbReference type="ARBA" id="ARBA00004667"/>
    </source>
</evidence>
<comment type="caution">
    <text evidence="18">The sequence shown here is derived from an EMBL/GenBank/DDBJ whole genome shotgun (WGS) entry which is preliminary data.</text>
</comment>